<dbReference type="InterPro" id="IPR020846">
    <property type="entry name" value="MFS_dom"/>
</dbReference>
<evidence type="ECO:0000256" key="4">
    <source>
        <dbReference type="ARBA" id="ARBA00023136"/>
    </source>
</evidence>
<dbReference type="InterPro" id="IPR011701">
    <property type="entry name" value="MFS"/>
</dbReference>
<dbReference type="Pfam" id="PF07690">
    <property type="entry name" value="MFS_1"/>
    <property type="match status" value="1"/>
</dbReference>
<feature type="region of interest" description="Disordered" evidence="5">
    <location>
        <begin position="1"/>
        <end position="32"/>
    </location>
</feature>
<gene>
    <name evidence="8" type="ORF">VTJ83DRAFT_1433</name>
</gene>
<dbReference type="PROSITE" id="PS50850">
    <property type="entry name" value="MFS"/>
    <property type="match status" value="1"/>
</dbReference>
<evidence type="ECO:0000256" key="6">
    <source>
        <dbReference type="SAM" id="Phobius"/>
    </source>
</evidence>
<dbReference type="Gene3D" id="1.20.1720.10">
    <property type="entry name" value="Multidrug resistance protein D"/>
    <property type="match status" value="1"/>
</dbReference>
<keyword evidence="3 6" id="KW-1133">Transmembrane helix</keyword>
<dbReference type="Gene3D" id="1.20.1250.20">
    <property type="entry name" value="MFS general substrate transporter like domains"/>
    <property type="match status" value="1"/>
</dbReference>
<feature type="transmembrane region" description="Helical" evidence="6">
    <location>
        <begin position="215"/>
        <end position="233"/>
    </location>
</feature>
<dbReference type="GeneID" id="98122236"/>
<feature type="transmembrane region" description="Helical" evidence="6">
    <location>
        <begin position="184"/>
        <end position="203"/>
    </location>
</feature>
<reference evidence="8 9" key="1">
    <citation type="journal article" date="2024" name="Commun. Biol.">
        <title>Comparative genomic analysis of thermophilic fungi reveals convergent evolutionary adaptations and gene losses.</title>
        <authorList>
            <person name="Steindorff A.S."/>
            <person name="Aguilar-Pontes M.V."/>
            <person name="Robinson A.J."/>
            <person name="Andreopoulos B."/>
            <person name="LaButti K."/>
            <person name="Kuo A."/>
            <person name="Mondo S."/>
            <person name="Riley R."/>
            <person name="Otillar R."/>
            <person name="Haridas S."/>
            <person name="Lipzen A."/>
            <person name="Grimwood J."/>
            <person name="Schmutz J."/>
            <person name="Clum A."/>
            <person name="Reid I.D."/>
            <person name="Moisan M.C."/>
            <person name="Butler G."/>
            <person name="Nguyen T.T.M."/>
            <person name="Dewar K."/>
            <person name="Conant G."/>
            <person name="Drula E."/>
            <person name="Henrissat B."/>
            <person name="Hansel C."/>
            <person name="Singer S."/>
            <person name="Hutchinson M.I."/>
            <person name="de Vries R.P."/>
            <person name="Natvig D.O."/>
            <person name="Powell A.J."/>
            <person name="Tsang A."/>
            <person name="Grigoriev I.V."/>
        </authorList>
    </citation>
    <scope>NUCLEOTIDE SEQUENCE [LARGE SCALE GENOMIC DNA]</scope>
    <source>
        <strain evidence="8 9">ATCC 22073</strain>
    </source>
</reference>
<evidence type="ECO:0000256" key="3">
    <source>
        <dbReference type="ARBA" id="ARBA00022989"/>
    </source>
</evidence>
<protein>
    <recommendedName>
        <fullName evidence="7">Major facilitator superfamily (MFS) profile domain-containing protein</fullName>
    </recommendedName>
</protein>
<feature type="transmembrane region" description="Helical" evidence="6">
    <location>
        <begin position="327"/>
        <end position="347"/>
    </location>
</feature>
<feature type="transmembrane region" description="Helical" evidence="6">
    <location>
        <begin position="412"/>
        <end position="437"/>
    </location>
</feature>
<feature type="region of interest" description="Disordered" evidence="5">
    <location>
        <begin position="526"/>
        <end position="546"/>
    </location>
</feature>
<feature type="transmembrane region" description="Helical" evidence="6">
    <location>
        <begin position="283"/>
        <end position="306"/>
    </location>
</feature>
<dbReference type="PANTHER" id="PTHR42718">
    <property type="entry name" value="MAJOR FACILITATOR SUPERFAMILY MULTIDRUG TRANSPORTER MFSC"/>
    <property type="match status" value="1"/>
</dbReference>
<evidence type="ECO:0000259" key="7">
    <source>
        <dbReference type="PROSITE" id="PS50850"/>
    </source>
</evidence>
<feature type="transmembrane region" description="Helical" evidence="6">
    <location>
        <begin position="488"/>
        <end position="506"/>
    </location>
</feature>
<feature type="transmembrane region" description="Helical" evidence="6">
    <location>
        <begin position="55"/>
        <end position="85"/>
    </location>
</feature>
<feature type="transmembrane region" description="Helical" evidence="6">
    <location>
        <begin position="152"/>
        <end position="172"/>
    </location>
</feature>
<feature type="domain" description="Major facilitator superfamily (MFS) profile" evidence="7">
    <location>
        <begin position="55"/>
        <end position="512"/>
    </location>
</feature>
<dbReference type="Proteomes" id="UP001600064">
    <property type="component" value="Unassembled WGS sequence"/>
</dbReference>
<dbReference type="SUPFAM" id="SSF103473">
    <property type="entry name" value="MFS general substrate transporter"/>
    <property type="match status" value="2"/>
</dbReference>
<dbReference type="PANTHER" id="PTHR42718:SF11">
    <property type="entry name" value="MAJOR FACILITATOR SUPERFAMILY (MFS) PROFILE DOMAIN-CONTAINING PROTEIN"/>
    <property type="match status" value="1"/>
</dbReference>
<evidence type="ECO:0000313" key="8">
    <source>
        <dbReference type="EMBL" id="KAL2272062.1"/>
    </source>
</evidence>
<keyword evidence="2 6" id="KW-0812">Transmembrane</keyword>
<dbReference type="RefSeq" id="XP_070870786.1">
    <property type="nucleotide sequence ID" value="XM_071007592.1"/>
</dbReference>
<keyword evidence="9" id="KW-1185">Reference proteome</keyword>
<organism evidence="8 9">
    <name type="scientific">Remersonia thermophila</name>
    <dbReference type="NCBI Taxonomy" id="72144"/>
    <lineage>
        <taxon>Eukaryota</taxon>
        <taxon>Fungi</taxon>
        <taxon>Dikarya</taxon>
        <taxon>Ascomycota</taxon>
        <taxon>Pezizomycotina</taxon>
        <taxon>Sordariomycetes</taxon>
        <taxon>Sordariomycetidae</taxon>
        <taxon>Sordariales</taxon>
        <taxon>Sordariales incertae sedis</taxon>
        <taxon>Remersonia</taxon>
    </lineage>
</organism>
<sequence>MGSNNQDVPSAGSNLPRTSTDHMGSGPEFSDGPDIDAAELDRLGRQRPDVFPNAVYELLFCGSLLVAMFMAEFFISGFNIILPAVSRALDIPKDSQTWPASVFSLVTGSFLLPFGRLADIYGAYIVFNAGLIWFAIWSLISGFSTNYHMLIVARALGGLGPAAFLPTSIMLMGKTYRPGPRKNLVFSLWSAFAPIGFFLGIITGGATTEYLSWRWYFWIGSIVLAIVSVASLITIPRDHASTRSENAHIRMDYWGVVTIVPGLILATFAITEGGHAPQGWRTPYILVTFLLGVVFLAAAVYVEGWVAQQPLLPFDLFKPKYMKRLSIALLFTYGTFGIYLFYASFHISDYMGESALTTAIWFAPMAAGGLVLATVGGFTLHLLPGRVLLILSGCGFLICTLLFALAPANAGFWAYIFPAMLGSTLGVDIAFIVTNVFITTNVARERQGIAGALINSLLFVGISFFLGLADLAVAEEEHRGGTLGHKVAFWFAVACSTVVLIIFSTIKLGKAKSDLTVEEKMQLEAAATRQKPLQKDEPEPPRQEVR</sequence>
<evidence type="ECO:0000256" key="1">
    <source>
        <dbReference type="ARBA" id="ARBA00004141"/>
    </source>
</evidence>
<feature type="compositionally biased region" description="Polar residues" evidence="5">
    <location>
        <begin position="1"/>
        <end position="22"/>
    </location>
</feature>
<evidence type="ECO:0000256" key="5">
    <source>
        <dbReference type="SAM" id="MobiDB-lite"/>
    </source>
</evidence>
<feature type="transmembrane region" description="Helical" evidence="6">
    <location>
        <begin position="253"/>
        <end position="271"/>
    </location>
</feature>
<accession>A0ABR4DP10</accession>
<evidence type="ECO:0000313" key="9">
    <source>
        <dbReference type="Proteomes" id="UP001600064"/>
    </source>
</evidence>
<feature type="transmembrane region" description="Helical" evidence="6">
    <location>
        <begin position="449"/>
        <end position="468"/>
    </location>
</feature>
<comment type="subcellular location">
    <subcellularLocation>
        <location evidence="1">Membrane</location>
        <topology evidence="1">Multi-pass membrane protein</topology>
    </subcellularLocation>
</comment>
<dbReference type="InterPro" id="IPR036259">
    <property type="entry name" value="MFS_trans_sf"/>
</dbReference>
<feature type="transmembrane region" description="Helical" evidence="6">
    <location>
        <begin position="121"/>
        <end position="140"/>
    </location>
</feature>
<evidence type="ECO:0000256" key="2">
    <source>
        <dbReference type="ARBA" id="ARBA00022692"/>
    </source>
</evidence>
<feature type="transmembrane region" description="Helical" evidence="6">
    <location>
        <begin position="387"/>
        <end position="406"/>
    </location>
</feature>
<feature type="compositionally biased region" description="Basic and acidic residues" evidence="5">
    <location>
        <begin position="533"/>
        <end position="546"/>
    </location>
</feature>
<feature type="transmembrane region" description="Helical" evidence="6">
    <location>
        <begin position="359"/>
        <end position="380"/>
    </location>
</feature>
<proteinExistence type="predicted"/>
<dbReference type="EMBL" id="JAZGUE010000001">
    <property type="protein sequence ID" value="KAL2272062.1"/>
    <property type="molecule type" value="Genomic_DNA"/>
</dbReference>
<comment type="caution">
    <text evidence="8">The sequence shown here is derived from an EMBL/GenBank/DDBJ whole genome shotgun (WGS) entry which is preliminary data.</text>
</comment>
<keyword evidence="4 6" id="KW-0472">Membrane</keyword>
<feature type="transmembrane region" description="Helical" evidence="6">
    <location>
        <begin position="97"/>
        <end position="114"/>
    </location>
</feature>
<name>A0ABR4DP10_9PEZI</name>